<protein>
    <submittedName>
        <fullName evidence="2">Uncharacterized protein</fullName>
    </submittedName>
</protein>
<dbReference type="EMBL" id="RDQH01000331">
    <property type="protein sequence ID" value="RXH98420.1"/>
    <property type="molecule type" value="Genomic_DNA"/>
</dbReference>
<comment type="caution">
    <text evidence="2">The sequence shown here is derived from an EMBL/GenBank/DDBJ whole genome shotgun (WGS) entry which is preliminary data.</text>
</comment>
<name>A0A498JSK6_MALDO</name>
<feature type="chain" id="PRO_5019732755" evidence="1">
    <location>
        <begin position="17"/>
        <end position="117"/>
    </location>
</feature>
<dbReference type="STRING" id="3750.A0A498JSK6"/>
<feature type="signal peptide" evidence="1">
    <location>
        <begin position="1"/>
        <end position="16"/>
    </location>
</feature>
<dbReference type="Proteomes" id="UP000290289">
    <property type="component" value="Chromosome 5"/>
</dbReference>
<evidence type="ECO:0000256" key="1">
    <source>
        <dbReference type="SAM" id="SignalP"/>
    </source>
</evidence>
<accession>A0A498JSK6</accession>
<dbReference type="AlphaFoldDB" id="A0A498JSK6"/>
<evidence type="ECO:0000313" key="3">
    <source>
        <dbReference type="Proteomes" id="UP000290289"/>
    </source>
</evidence>
<keyword evidence="1" id="KW-0732">Signal</keyword>
<evidence type="ECO:0000313" key="2">
    <source>
        <dbReference type="EMBL" id="RXH98420.1"/>
    </source>
</evidence>
<sequence>MIRLGLLLLTTSTVTLKTLPTMNEFPRVANTVTNQVAGNFYRPDLKLSIVHRSLRVAKSGAKKRNRQAVKTSDFSHLTGEISRFTEQQTFLVAVAAAYESERLLGSRLGQRQSHIWR</sequence>
<reference evidence="2 3" key="1">
    <citation type="submission" date="2018-10" db="EMBL/GenBank/DDBJ databases">
        <title>A high-quality apple genome assembly.</title>
        <authorList>
            <person name="Hu J."/>
        </authorList>
    </citation>
    <scope>NUCLEOTIDE SEQUENCE [LARGE SCALE GENOMIC DNA]</scope>
    <source>
        <strain evidence="3">cv. HFTH1</strain>
        <tissue evidence="2">Young leaf</tissue>
    </source>
</reference>
<gene>
    <name evidence="2" type="ORF">DVH24_010745</name>
</gene>
<proteinExistence type="predicted"/>
<organism evidence="2 3">
    <name type="scientific">Malus domestica</name>
    <name type="common">Apple</name>
    <name type="synonym">Pyrus malus</name>
    <dbReference type="NCBI Taxonomy" id="3750"/>
    <lineage>
        <taxon>Eukaryota</taxon>
        <taxon>Viridiplantae</taxon>
        <taxon>Streptophyta</taxon>
        <taxon>Embryophyta</taxon>
        <taxon>Tracheophyta</taxon>
        <taxon>Spermatophyta</taxon>
        <taxon>Magnoliopsida</taxon>
        <taxon>eudicotyledons</taxon>
        <taxon>Gunneridae</taxon>
        <taxon>Pentapetalae</taxon>
        <taxon>rosids</taxon>
        <taxon>fabids</taxon>
        <taxon>Rosales</taxon>
        <taxon>Rosaceae</taxon>
        <taxon>Amygdaloideae</taxon>
        <taxon>Maleae</taxon>
        <taxon>Malus</taxon>
    </lineage>
</organism>
<keyword evidence="3" id="KW-1185">Reference proteome</keyword>